<gene>
    <name evidence="2" type="ORF">SAMN05445850_1713</name>
</gene>
<feature type="compositionally biased region" description="Low complexity" evidence="1">
    <location>
        <begin position="112"/>
        <end position="127"/>
    </location>
</feature>
<dbReference type="AlphaFoldDB" id="A0A1H1DMQ1"/>
<feature type="region of interest" description="Disordered" evidence="1">
    <location>
        <begin position="93"/>
        <end position="127"/>
    </location>
</feature>
<dbReference type="EMBL" id="FNKX01000001">
    <property type="protein sequence ID" value="SDQ77801.1"/>
    <property type="molecule type" value="Genomic_DNA"/>
</dbReference>
<accession>A0A1H1DMQ1</accession>
<organism evidence="2 3">
    <name type="scientific">Paraburkholderia tuberum</name>
    <dbReference type="NCBI Taxonomy" id="157910"/>
    <lineage>
        <taxon>Bacteria</taxon>
        <taxon>Pseudomonadati</taxon>
        <taxon>Pseudomonadota</taxon>
        <taxon>Betaproteobacteria</taxon>
        <taxon>Burkholderiales</taxon>
        <taxon>Burkholderiaceae</taxon>
        <taxon>Paraburkholderia</taxon>
    </lineage>
</organism>
<evidence type="ECO:0000313" key="2">
    <source>
        <dbReference type="EMBL" id="SDQ77801.1"/>
    </source>
</evidence>
<dbReference type="Proteomes" id="UP000199365">
    <property type="component" value="Unassembled WGS sequence"/>
</dbReference>
<reference evidence="3" key="1">
    <citation type="submission" date="2016-10" db="EMBL/GenBank/DDBJ databases">
        <authorList>
            <person name="Varghese N."/>
            <person name="Submissions S."/>
        </authorList>
    </citation>
    <scope>NUCLEOTIDE SEQUENCE [LARGE SCALE GENOMIC DNA]</scope>
    <source>
        <strain evidence="3">DUS833</strain>
    </source>
</reference>
<name>A0A1H1DMQ1_9BURK</name>
<protein>
    <submittedName>
        <fullName evidence="2">Uncharacterized protein</fullName>
    </submittedName>
</protein>
<evidence type="ECO:0000313" key="3">
    <source>
        <dbReference type="Proteomes" id="UP000199365"/>
    </source>
</evidence>
<keyword evidence="3" id="KW-1185">Reference proteome</keyword>
<proteinExistence type="predicted"/>
<feature type="region of interest" description="Disordered" evidence="1">
    <location>
        <begin position="1"/>
        <end position="30"/>
    </location>
</feature>
<sequence>MSFQQRPRLRNHAAPLHESSIGDRSSGATAPAGASALIRKLLNPGAARPAAIGAAQQNAAENIKCSLTQAFRFAADPCVLADCGRLAVRAPRNATDAPGYSRPRRRLAAIKPITSSAPTSPTTPFQP</sequence>
<evidence type="ECO:0000256" key="1">
    <source>
        <dbReference type="SAM" id="MobiDB-lite"/>
    </source>
</evidence>